<sequence length="53" mass="5850">MTIHPRRRAAWLMIVMGDVACVVAEACMRLVVPGIIGNSVANARGWRSIKCRI</sequence>
<gene>
    <name evidence="1" type="ORF">BIFADO_00041</name>
</gene>
<dbReference type="Proteomes" id="UP000003773">
    <property type="component" value="Unassembled WGS sequence"/>
</dbReference>
<organism evidence="1 2">
    <name type="scientific">Bifidobacterium adolescentis L2-32</name>
    <dbReference type="NCBI Taxonomy" id="411481"/>
    <lineage>
        <taxon>Bacteria</taxon>
        <taxon>Bacillati</taxon>
        <taxon>Actinomycetota</taxon>
        <taxon>Actinomycetes</taxon>
        <taxon>Bifidobacteriales</taxon>
        <taxon>Bifidobacteriaceae</taxon>
        <taxon>Bifidobacterium</taxon>
    </lineage>
</organism>
<proteinExistence type="predicted"/>
<accession>A7A2L3</accession>
<reference evidence="1 2" key="1">
    <citation type="submission" date="2007-04" db="EMBL/GenBank/DDBJ databases">
        <authorList>
            <person name="Fulton L."/>
            <person name="Clifton S."/>
            <person name="Fulton B."/>
            <person name="Xu J."/>
            <person name="Minx P."/>
            <person name="Pepin K.H."/>
            <person name="Johnson M."/>
            <person name="Thiruvilangam P."/>
            <person name="Bhonagiri V."/>
            <person name="Nash W.E."/>
            <person name="Mardis E.R."/>
            <person name="Wilson R.K."/>
        </authorList>
    </citation>
    <scope>NUCLEOTIDE SEQUENCE [LARGE SCALE GENOMIC DNA]</scope>
    <source>
        <strain evidence="1 2">L2-32</strain>
    </source>
</reference>
<comment type="caution">
    <text evidence="1">The sequence shown here is derived from an EMBL/GenBank/DDBJ whole genome shotgun (WGS) entry which is preliminary data.</text>
</comment>
<evidence type="ECO:0000313" key="2">
    <source>
        <dbReference type="Proteomes" id="UP000003773"/>
    </source>
</evidence>
<dbReference type="AlphaFoldDB" id="A7A2L3"/>
<reference evidence="1 2" key="2">
    <citation type="submission" date="2007-05" db="EMBL/GenBank/DDBJ databases">
        <title>Draft genome sequence of Bifidobacterium adolescentis (L2-32).</title>
        <authorList>
            <person name="Sudarsanam P."/>
            <person name="Ley R."/>
            <person name="Guruge J."/>
            <person name="Turnbaugh P.J."/>
            <person name="Mahowald M."/>
            <person name="Liep D."/>
            <person name="Gordon J."/>
        </authorList>
    </citation>
    <scope>NUCLEOTIDE SEQUENCE [LARGE SCALE GENOMIC DNA]</scope>
    <source>
        <strain evidence="1 2">L2-32</strain>
    </source>
</reference>
<dbReference type="HOGENOM" id="CLU_3058959_0_0_11"/>
<evidence type="ECO:0000313" key="1">
    <source>
        <dbReference type="EMBL" id="EDN83146.1"/>
    </source>
</evidence>
<name>A7A2L3_BIFAD</name>
<protein>
    <submittedName>
        <fullName evidence="1">Uncharacterized protein</fullName>
    </submittedName>
</protein>
<dbReference type="EMBL" id="AAXD02000018">
    <property type="protein sequence ID" value="EDN83146.1"/>
    <property type="molecule type" value="Genomic_DNA"/>
</dbReference>